<dbReference type="RefSeq" id="WP_091497924.1">
    <property type="nucleotide sequence ID" value="NZ_FOMH01000014.1"/>
</dbReference>
<evidence type="ECO:0000313" key="2">
    <source>
        <dbReference type="EMBL" id="SFD90460.1"/>
    </source>
</evidence>
<protein>
    <submittedName>
        <fullName evidence="2">Membrane protease subunit, stomatin/prohibitin family, contains C-terminal Zn-ribbon domain</fullName>
    </submittedName>
</protein>
<dbReference type="EMBL" id="FOMH01000014">
    <property type="protein sequence ID" value="SFD90460.1"/>
    <property type="molecule type" value="Genomic_DNA"/>
</dbReference>
<evidence type="ECO:0000313" key="3">
    <source>
        <dbReference type="Proteomes" id="UP000199672"/>
    </source>
</evidence>
<dbReference type="STRING" id="739143.SAMN05216297_11494"/>
<accession>A0A1I1WBN2</accession>
<dbReference type="OrthoDB" id="9764015at2"/>
<organism evidence="2 3">
    <name type="scientific">Flavobacterium phragmitis</name>
    <dbReference type="NCBI Taxonomy" id="739143"/>
    <lineage>
        <taxon>Bacteria</taxon>
        <taxon>Pseudomonadati</taxon>
        <taxon>Bacteroidota</taxon>
        <taxon>Flavobacteriia</taxon>
        <taxon>Flavobacteriales</taxon>
        <taxon>Flavobacteriaceae</taxon>
        <taxon>Flavobacterium</taxon>
    </lineage>
</organism>
<sequence>MGLPNLFRKQLSSVIEWQNQSPDLLFYKYESATDEIKNASKLIVSPGQGCIVVYQGKIEDVLTTEGVYLLETDNHPFITTFLNLRQNFESEYKMHLYYFRTAELVGQRWGTANPIKYVDEFYNFPVSLGAHGNYSIQLKDVYKIFANLVGSKHSYTADDMRELIISRITSELASYLATCKYSYREIDSHLGDISIALKAKVSTLVENIGLLLTDFQIEATCFDEETQNNINAITKMSRESRVAAEVGMDYTELEKLRALRDAAKNEGGLAGAGLQIGAGMELGKSLFSEKEKITTINDQDDTVMQLKRLKLLLDEKILTQEEFDKKKTDILNKL</sequence>
<dbReference type="GO" id="GO:0006508">
    <property type="term" value="P:proteolysis"/>
    <property type="evidence" value="ECO:0007669"/>
    <property type="project" value="UniProtKB-KW"/>
</dbReference>
<dbReference type="SUPFAM" id="SSF117892">
    <property type="entry name" value="Band 7/SPFH domain"/>
    <property type="match status" value="1"/>
</dbReference>
<keyword evidence="2" id="KW-0645">Protease</keyword>
<dbReference type="Proteomes" id="UP000199672">
    <property type="component" value="Unassembled WGS sequence"/>
</dbReference>
<dbReference type="Pfam" id="PF13421">
    <property type="entry name" value="Band_7_1"/>
    <property type="match status" value="1"/>
</dbReference>
<dbReference type="AlphaFoldDB" id="A0A1I1WBN2"/>
<dbReference type="InterPro" id="IPR036013">
    <property type="entry name" value="Band_7/SPFH_dom_sf"/>
</dbReference>
<dbReference type="PANTHER" id="PTHR37826:SF2">
    <property type="entry name" value="ZINC-RIBBON DOMAIN-CONTAINING PROTEIN"/>
    <property type="match status" value="1"/>
</dbReference>
<gene>
    <name evidence="2" type="ORF">SAMN05216297_11494</name>
</gene>
<dbReference type="InterPro" id="IPR033880">
    <property type="entry name" value="SPFH_YdjI"/>
</dbReference>
<evidence type="ECO:0000259" key="1">
    <source>
        <dbReference type="Pfam" id="PF13421"/>
    </source>
</evidence>
<keyword evidence="2" id="KW-0378">Hydrolase</keyword>
<feature type="domain" description="SPFH" evidence="1">
    <location>
        <begin position="27"/>
        <end position="236"/>
    </location>
</feature>
<reference evidence="3" key="1">
    <citation type="submission" date="2016-10" db="EMBL/GenBank/DDBJ databases">
        <authorList>
            <person name="Varghese N."/>
            <person name="Submissions S."/>
        </authorList>
    </citation>
    <scope>NUCLEOTIDE SEQUENCE [LARGE SCALE GENOMIC DNA]</scope>
    <source>
        <strain evidence="3">CGMCC 1.10370</strain>
    </source>
</reference>
<name>A0A1I1WBN2_9FLAO</name>
<proteinExistence type="predicted"/>
<dbReference type="GO" id="GO:0008233">
    <property type="term" value="F:peptidase activity"/>
    <property type="evidence" value="ECO:0007669"/>
    <property type="project" value="UniProtKB-KW"/>
</dbReference>
<dbReference type="PANTHER" id="PTHR37826">
    <property type="entry name" value="FLOTILLIN BAND_7_5 DOMAIN PROTEIN"/>
    <property type="match status" value="1"/>
</dbReference>
<keyword evidence="3" id="KW-1185">Reference proteome</keyword>
<dbReference type="CDD" id="cd03408">
    <property type="entry name" value="SPFH_like_u1"/>
    <property type="match status" value="1"/>
</dbReference>